<feature type="transmembrane region" description="Helical" evidence="6">
    <location>
        <begin position="281"/>
        <end position="301"/>
    </location>
</feature>
<keyword evidence="3 6" id="KW-0812">Transmembrane</keyword>
<accession>A0A8S1RE47</accession>
<feature type="transmembrane region" description="Helical" evidence="6">
    <location>
        <begin position="442"/>
        <end position="464"/>
    </location>
</feature>
<comment type="subcellular location">
    <subcellularLocation>
        <location evidence="1">Membrane</location>
        <topology evidence="1">Multi-pass membrane protein</topology>
    </subcellularLocation>
</comment>
<evidence type="ECO:0000313" key="9">
    <source>
        <dbReference type="Proteomes" id="UP000692954"/>
    </source>
</evidence>
<feature type="transmembrane region" description="Helical" evidence="6">
    <location>
        <begin position="242"/>
        <end position="260"/>
    </location>
</feature>
<gene>
    <name evidence="8" type="ORF">PSON_ATCC_30995.1.T1630094</name>
</gene>
<feature type="transmembrane region" description="Helical" evidence="6">
    <location>
        <begin position="149"/>
        <end position="168"/>
    </location>
</feature>
<dbReference type="InterPro" id="IPR039797">
    <property type="entry name" value="Pecanex"/>
</dbReference>
<reference evidence="8" key="1">
    <citation type="submission" date="2021-01" db="EMBL/GenBank/DDBJ databases">
        <authorList>
            <consortium name="Genoscope - CEA"/>
            <person name="William W."/>
        </authorList>
    </citation>
    <scope>NUCLEOTIDE SEQUENCE</scope>
</reference>
<comment type="similarity">
    <text evidence="2">Belongs to the pecanex family.</text>
</comment>
<dbReference type="AlphaFoldDB" id="A0A8S1RE47"/>
<name>A0A8S1RE47_9CILI</name>
<sequence length="948" mass="109164">MNQTAPVLTIQKRSYLLKACLASLFGGHELNLSSNLYIIHVIIQLISVIQTYIIGKFVDNYAIVLIVPASINTILQISMNCFISEEHRKTRSQIGQQIGILIPQSLGTASAIKYDGNILDAIVFFFLFPRDQNIELGFNQMEKYSRSRYACLFLKLILILTHANRMIIANIIRYIYYFTPILIWMGLYGQFSQFLEYVGEQFNFLMGSSYQSSSKRTYLTVLLNVALIAICLGLSYLEDSRIAIIISGCLINVKLFNIFGSMPKDQRQIYKPSYLNRPYMFYNLLSSLVNIIGIILCGILASSYYRQLYYAIIPIYSCYFILQLRQKYLVKQFKIFYAMIECACISMMDYKFEGIFAQRLFECSTIIRLYSLIHSNPNYLFFEQLVCFGISFNSDYSMAQCQLIGFLVQLGLRFLIRMKSRMLIWMIANQKMLTVKKQKVEGAILITTLQLLMCPLTFLIMIISSILDSPYMPFLGLPIFYFGSLRPFRNVTQIQKNIASSSEGSIYNSFLSKAYDRLLNSQPLWSHYLIRIGKYLGIMQLLEYQGGYAVIQFKGLESQETTSCHGIEAREVDRLMDANDCGSYIGSALTYQDEFQVSSYEENQIILTGIIEATEFVSGFKKIYLKMLCYYAQELQENNQKSIQELSKRYDGSENQFPNLFGDLIKLPNKFQQFKNEQIDQQTEIKIQIKPQPKIQIKHDDDDIMGMLDDLTKDIPQQTKKLHQQSNSSNKANNNGGGFYTHVQRAILYIYQISLGDLDFNFESRLNQKGLFTLFQSSKTLSEQRQMNGVDLILSEIATKAIRSALKLSLDFYSIEGHLIIDDSELLQELNGMSDCYVGMGSDEGWQKAMQSNLLLWTLGYEVGKNKLTVYRNSYTNIKCQIFRFDSEVIRGIEANLQMELLFVTNNDEERYSIQTHEQFFRNMIIEGSELPLGYAPFYSGPVVISLR</sequence>
<feature type="domain" description="Pecanex C-terminal" evidence="7">
    <location>
        <begin position="741"/>
        <end position="946"/>
    </location>
</feature>
<evidence type="ECO:0000256" key="6">
    <source>
        <dbReference type="SAM" id="Phobius"/>
    </source>
</evidence>
<dbReference type="Proteomes" id="UP000692954">
    <property type="component" value="Unassembled WGS sequence"/>
</dbReference>
<feature type="transmembrane region" description="Helical" evidence="6">
    <location>
        <begin position="174"/>
        <end position="195"/>
    </location>
</feature>
<proteinExistence type="inferred from homology"/>
<evidence type="ECO:0000256" key="1">
    <source>
        <dbReference type="ARBA" id="ARBA00004141"/>
    </source>
</evidence>
<dbReference type="Pfam" id="PF05041">
    <property type="entry name" value="Pecanex_C"/>
    <property type="match status" value="1"/>
</dbReference>
<evidence type="ECO:0000313" key="8">
    <source>
        <dbReference type="EMBL" id="CAD8125957.1"/>
    </source>
</evidence>
<evidence type="ECO:0000256" key="2">
    <source>
        <dbReference type="ARBA" id="ARBA00010170"/>
    </source>
</evidence>
<dbReference type="OrthoDB" id="313580at2759"/>
<feature type="transmembrane region" description="Helical" evidence="6">
    <location>
        <begin position="61"/>
        <end position="83"/>
    </location>
</feature>
<evidence type="ECO:0000256" key="5">
    <source>
        <dbReference type="ARBA" id="ARBA00023136"/>
    </source>
</evidence>
<dbReference type="PANTHER" id="PTHR12372">
    <property type="entry name" value="PECANEX"/>
    <property type="match status" value="1"/>
</dbReference>
<dbReference type="InterPro" id="IPR007735">
    <property type="entry name" value="Pecanex_C"/>
</dbReference>
<feature type="transmembrane region" description="Helical" evidence="6">
    <location>
        <begin position="36"/>
        <end position="55"/>
    </location>
</feature>
<feature type="transmembrane region" description="Helical" evidence="6">
    <location>
        <begin position="307"/>
        <end position="324"/>
    </location>
</feature>
<evidence type="ECO:0000259" key="7">
    <source>
        <dbReference type="Pfam" id="PF05041"/>
    </source>
</evidence>
<evidence type="ECO:0000256" key="3">
    <source>
        <dbReference type="ARBA" id="ARBA00022692"/>
    </source>
</evidence>
<keyword evidence="4 6" id="KW-1133">Transmembrane helix</keyword>
<keyword evidence="5 6" id="KW-0472">Membrane</keyword>
<dbReference type="GO" id="GO:0016020">
    <property type="term" value="C:membrane"/>
    <property type="evidence" value="ECO:0007669"/>
    <property type="project" value="UniProtKB-SubCell"/>
</dbReference>
<organism evidence="8 9">
    <name type="scientific">Paramecium sonneborni</name>
    <dbReference type="NCBI Taxonomy" id="65129"/>
    <lineage>
        <taxon>Eukaryota</taxon>
        <taxon>Sar</taxon>
        <taxon>Alveolata</taxon>
        <taxon>Ciliophora</taxon>
        <taxon>Intramacronucleata</taxon>
        <taxon>Oligohymenophorea</taxon>
        <taxon>Peniculida</taxon>
        <taxon>Parameciidae</taxon>
        <taxon>Paramecium</taxon>
    </lineage>
</organism>
<dbReference type="EMBL" id="CAJJDN010000163">
    <property type="protein sequence ID" value="CAD8125957.1"/>
    <property type="molecule type" value="Genomic_DNA"/>
</dbReference>
<comment type="caution">
    <text evidence="8">The sequence shown here is derived from an EMBL/GenBank/DDBJ whole genome shotgun (WGS) entry which is preliminary data.</text>
</comment>
<evidence type="ECO:0000256" key="4">
    <source>
        <dbReference type="ARBA" id="ARBA00022989"/>
    </source>
</evidence>
<feature type="transmembrane region" description="Helical" evidence="6">
    <location>
        <begin position="216"/>
        <end position="236"/>
    </location>
</feature>
<protein>
    <recommendedName>
        <fullName evidence="7">Pecanex C-terminal domain-containing protein</fullName>
    </recommendedName>
</protein>
<dbReference type="PANTHER" id="PTHR12372:SF6">
    <property type="entry name" value="PECANEX-LIKE PROTEIN 4"/>
    <property type="match status" value="1"/>
</dbReference>
<keyword evidence="9" id="KW-1185">Reference proteome</keyword>